<feature type="non-terminal residue" evidence="11">
    <location>
        <position position="274"/>
    </location>
</feature>
<accession>X0V105</accession>
<protein>
    <recommendedName>
        <fullName evidence="12">FAD/NAD(P)-binding domain-containing protein</fullName>
    </recommendedName>
</protein>
<feature type="domain" description="FAD/NAD(P)-binding" evidence="10">
    <location>
        <begin position="136"/>
        <end position="274"/>
    </location>
</feature>
<comment type="cofactor">
    <cofactor evidence="1">
        <name>FMN</name>
        <dbReference type="ChEBI" id="CHEBI:58210"/>
    </cofactor>
</comment>
<dbReference type="InterPro" id="IPR023753">
    <property type="entry name" value="FAD/NAD-binding_dom"/>
</dbReference>
<dbReference type="EMBL" id="BARS01020345">
    <property type="protein sequence ID" value="GAG06203.1"/>
    <property type="molecule type" value="Genomic_DNA"/>
</dbReference>
<dbReference type="InterPro" id="IPR001155">
    <property type="entry name" value="OxRdtase_FMN_N"/>
</dbReference>
<gene>
    <name evidence="11" type="ORF">S01H1_32821</name>
</gene>
<sequence length="274" mass="28248">VDALEISGGTVPTTLWAVVPPSGTPLALNAPFAEAVKRVVSVPVICVGRINSPQLAEFVIANGKTDLVSMGRALMADPEMPKKAAAGNFEDIAPCVADNYGCLGSLTSGNVASCIMNPAMGKEKEMAIVAAEKPKRVLVAGGGPAGLEAARVAALRGHEVTLFEKERKLGGQVNLASVPPYMQEMSQVIKYLSCQVEKVGVKVELGKEVTPELVQKMKPDVVIVATGASPLVPDDIPGIDKEKVVTAWDVLAGKAAAGANDVVILGGGLVGCET</sequence>
<evidence type="ECO:0000256" key="5">
    <source>
        <dbReference type="ARBA" id="ARBA00022723"/>
    </source>
</evidence>
<evidence type="ECO:0000256" key="4">
    <source>
        <dbReference type="ARBA" id="ARBA00022643"/>
    </source>
</evidence>
<evidence type="ECO:0000259" key="9">
    <source>
        <dbReference type="Pfam" id="PF00724"/>
    </source>
</evidence>
<feature type="domain" description="NADH:flavin oxidoreductase/NADH oxidase N-terminal" evidence="9">
    <location>
        <begin position="32"/>
        <end position="87"/>
    </location>
</feature>
<dbReference type="GO" id="GO:0051536">
    <property type="term" value="F:iron-sulfur cluster binding"/>
    <property type="evidence" value="ECO:0007669"/>
    <property type="project" value="UniProtKB-KW"/>
</dbReference>
<dbReference type="GO" id="GO:0046872">
    <property type="term" value="F:metal ion binding"/>
    <property type="evidence" value="ECO:0007669"/>
    <property type="project" value="UniProtKB-KW"/>
</dbReference>
<dbReference type="PANTHER" id="PTHR42917:SF2">
    <property type="entry name" value="2,4-DIENOYL-COA REDUCTASE [(2E)-ENOYL-COA-PRODUCING]"/>
    <property type="match status" value="1"/>
</dbReference>
<dbReference type="InterPro" id="IPR013785">
    <property type="entry name" value="Aldolase_TIM"/>
</dbReference>
<dbReference type="InterPro" id="IPR051793">
    <property type="entry name" value="NADH:flavin_oxidoreductase"/>
</dbReference>
<dbReference type="Gene3D" id="3.20.20.70">
    <property type="entry name" value="Aldolase class I"/>
    <property type="match status" value="1"/>
</dbReference>
<dbReference type="PANTHER" id="PTHR42917">
    <property type="entry name" value="2,4-DIENOYL-COA REDUCTASE"/>
    <property type="match status" value="1"/>
</dbReference>
<keyword evidence="8" id="KW-0411">Iron-sulfur</keyword>
<evidence type="ECO:0000256" key="1">
    <source>
        <dbReference type="ARBA" id="ARBA00001917"/>
    </source>
</evidence>
<evidence type="ECO:0000256" key="7">
    <source>
        <dbReference type="ARBA" id="ARBA00023004"/>
    </source>
</evidence>
<evidence type="ECO:0000313" key="11">
    <source>
        <dbReference type="EMBL" id="GAG06203.1"/>
    </source>
</evidence>
<dbReference type="Gene3D" id="3.40.50.720">
    <property type="entry name" value="NAD(P)-binding Rossmann-like Domain"/>
    <property type="match status" value="1"/>
</dbReference>
<feature type="non-terminal residue" evidence="11">
    <location>
        <position position="1"/>
    </location>
</feature>
<evidence type="ECO:0000256" key="2">
    <source>
        <dbReference type="ARBA" id="ARBA00001966"/>
    </source>
</evidence>
<evidence type="ECO:0000256" key="3">
    <source>
        <dbReference type="ARBA" id="ARBA00022630"/>
    </source>
</evidence>
<dbReference type="GO" id="GO:0010181">
    <property type="term" value="F:FMN binding"/>
    <property type="evidence" value="ECO:0007669"/>
    <property type="project" value="InterPro"/>
</dbReference>
<evidence type="ECO:0008006" key="12">
    <source>
        <dbReference type="Google" id="ProtNLM"/>
    </source>
</evidence>
<proteinExistence type="predicted"/>
<evidence type="ECO:0000259" key="10">
    <source>
        <dbReference type="Pfam" id="PF07992"/>
    </source>
</evidence>
<name>X0V105_9ZZZZ</name>
<keyword evidence="3" id="KW-0285">Flavoprotein</keyword>
<evidence type="ECO:0000256" key="6">
    <source>
        <dbReference type="ARBA" id="ARBA00023002"/>
    </source>
</evidence>
<dbReference type="SUPFAM" id="SSF51971">
    <property type="entry name" value="Nucleotide-binding domain"/>
    <property type="match status" value="1"/>
</dbReference>
<keyword evidence="4" id="KW-0288">FMN</keyword>
<dbReference type="Pfam" id="PF07992">
    <property type="entry name" value="Pyr_redox_2"/>
    <property type="match status" value="1"/>
</dbReference>
<keyword evidence="5" id="KW-0479">Metal-binding</keyword>
<dbReference type="GO" id="GO:0016491">
    <property type="term" value="F:oxidoreductase activity"/>
    <property type="evidence" value="ECO:0007669"/>
    <property type="project" value="UniProtKB-KW"/>
</dbReference>
<evidence type="ECO:0000256" key="8">
    <source>
        <dbReference type="ARBA" id="ARBA00023014"/>
    </source>
</evidence>
<dbReference type="SUPFAM" id="SSF51395">
    <property type="entry name" value="FMN-linked oxidoreductases"/>
    <property type="match status" value="1"/>
</dbReference>
<comment type="caution">
    <text evidence="11">The sequence shown here is derived from an EMBL/GenBank/DDBJ whole genome shotgun (WGS) entry which is preliminary data.</text>
</comment>
<reference evidence="11" key="1">
    <citation type="journal article" date="2014" name="Front. Microbiol.">
        <title>High frequency of phylogenetically diverse reductive dehalogenase-homologous genes in deep subseafloor sedimentary metagenomes.</title>
        <authorList>
            <person name="Kawai M."/>
            <person name="Futagami T."/>
            <person name="Toyoda A."/>
            <person name="Takaki Y."/>
            <person name="Nishi S."/>
            <person name="Hori S."/>
            <person name="Arai W."/>
            <person name="Tsubouchi T."/>
            <person name="Morono Y."/>
            <person name="Uchiyama I."/>
            <person name="Ito T."/>
            <person name="Fujiyama A."/>
            <person name="Inagaki F."/>
            <person name="Takami H."/>
        </authorList>
    </citation>
    <scope>NUCLEOTIDE SEQUENCE</scope>
    <source>
        <strain evidence="11">Expedition CK06-06</strain>
    </source>
</reference>
<dbReference type="PRINTS" id="PR00368">
    <property type="entry name" value="FADPNR"/>
</dbReference>
<dbReference type="AlphaFoldDB" id="X0V105"/>
<dbReference type="Pfam" id="PF00724">
    <property type="entry name" value="Oxidored_FMN"/>
    <property type="match status" value="1"/>
</dbReference>
<organism evidence="11">
    <name type="scientific">marine sediment metagenome</name>
    <dbReference type="NCBI Taxonomy" id="412755"/>
    <lineage>
        <taxon>unclassified sequences</taxon>
        <taxon>metagenomes</taxon>
        <taxon>ecological metagenomes</taxon>
    </lineage>
</organism>
<keyword evidence="6" id="KW-0560">Oxidoreductase</keyword>
<keyword evidence="7" id="KW-0408">Iron</keyword>
<comment type="cofactor">
    <cofactor evidence="2">
        <name>[4Fe-4S] cluster</name>
        <dbReference type="ChEBI" id="CHEBI:49883"/>
    </cofactor>
</comment>